<dbReference type="EMBL" id="LUEZ02000085">
    <property type="protein sequence ID" value="RDB18974.1"/>
    <property type="molecule type" value="Genomic_DNA"/>
</dbReference>
<feature type="region of interest" description="Disordered" evidence="1">
    <location>
        <begin position="1"/>
        <end position="63"/>
    </location>
</feature>
<evidence type="ECO:0000313" key="2">
    <source>
        <dbReference type="EMBL" id="RDB18974.1"/>
    </source>
</evidence>
<accession>A0A369JHV5</accession>
<sequence>MPRPQLYHTPEEKKAANRAKSNRHYARKKGTIRARRSVQYREQSKRNEFRLGNNASSSEAAKASEEPSPRCVLKLTSKISVTYITVRALNSGLLYWCDRVERVVIRLNKLVDGDAYTYIDTVCKQYLLSCRKDEIRDTILHFTPLQKSINWYHDEILQLAGMGKETARVEDVSRMVRDVVNALEDLLCTSMLGYNDLSTSYSKQGLMYQNLFK</sequence>
<evidence type="ECO:0000256" key="1">
    <source>
        <dbReference type="SAM" id="MobiDB-lite"/>
    </source>
</evidence>
<organism evidence="2 3">
    <name type="scientific">Hypsizygus marmoreus</name>
    <name type="common">White beech mushroom</name>
    <name type="synonym">Agaricus marmoreus</name>
    <dbReference type="NCBI Taxonomy" id="39966"/>
    <lineage>
        <taxon>Eukaryota</taxon>
        <taxon>Fungi</taxon>
        <taxon>Dikarya</taxon>
        <taxon>Basidiomycota</taxon>
        <taxon>Agaricomycotina</taxon>
        <taxon>Agaricomycetes</taxon>
        <taxon>Agaricomycetidae</taxon>
        <taxon>Agaricales</taxon>
        <taxon>Tricholomatineae</taxon>
        <taxon>Lyophyllaceae</taxon>
        <taxon>Hypsizygus</taxon>
    </lineage>
</organism>
<feature type="compositionally biased region" description="Basic residues" evidence="1">
    <location>
        <begin position="16"/>
        <end position="38"/>
    </location>
</feature>
<evidence type="ECO:0000313" key="3">
    <source>
        <dbReference type="Proteomes" id="UP000076154"/>
    </source>
</evidence>
<keyword evidence="3" id="KW-1185">Reference proteome</keyword>
<dbReference type="Proteomes" id="UP000076154">
    <property type="component" value="Unassembled WGS sequence"/>
</dbReference>
<dbReference type="AlphaFoldDB" id="A0A369JHV5"/>
<reference evidence="2" key="1">
    <citation type="submission" date="2018-04" db="EMBL/GenBank/DDBJ databases">
        <title>Whole genome sequencing of Hypsizygus marmoreus.</title>
        <authorList>
            <person name="Choi I.-G."/>
            <person name="Min B."/>
            <person name="Kim J.-G."/>
            <person name="Kim S."/>
            <person name="Oh Y.-L."/>
            <person name="Kong W.-S."/>
            <person name="Park H."/>
            <person name="Jeong J."/>
            <person name="Song E.-S."/>
        </authorList>
    </citation>
    <scope>NUCLEOTIDE SEQUENCE [LARGE SCALE GENOMIC DNA]</scope>
    <source>
        <strain evidence="2">51987-8</strain>
    </source>
</reference>
<proteinExistence type="predicted"/>
<dbReference type="InParanoid" id="A0A369JHV5"/>
<comment type="caution">
    <text evidence="2">The sequence shown here is derived from an EMBL/GenBank/DDBJ whole genome shotgun (WGS) entry which is preliminary data.</text>
</comment>
<protein>
    <submittedName>
        <fullName evidence="2">Uncharacterized protein</fullName>
    </submittedName>
</protein>
<name>A0A369JHV5_HYPMA</name>
<gene>
    <name evidence="2" type="ORF">Hypma_014419</name>
</gene>
<dbReference type="OrthoDB" id="2654423at2759"/>